<keyword evidence="2" id="KW-1185">Reference proteome</keyword>
<dbReference type="Proteomes" id="UP001515660">
    <property type="component" value="Unassembled WGS sequence"/>
</dbReference>
<organism evidence="1 2">
    <name type="scientific">Rhodobacter calidifons</name>
    <dbReference type="NCBI Taxonomy" id="2715277"/>
    <lineage>
        <taxon>Bacteria</taxon>
        <taxon>Pseudomonadati</taxon>
        <taxon>Pseudomonadota</taxon>
        <taxon>Alphaproteobacteria</taxon>
        <taxon>Rhodobacterales</taxon>
        <taxon>Rhodobacter group</taxon>
        <taxon>Rhodobacter</taxon>
    </lineage>
</organism>
<gene>
    <name evidence="1" type="ORF">G8O29_07390</name>
</gene>
<proteinExistence type="predicted"/>
<reference evidence="1 2" key="1">
    <citation type="journal article" date="2022" name="Microorganisms">
        <title>Genome Sequence and Characterization of a Xanthorhodopsin-Containing, Aerobic Anoxygenic Phototrophic Rhodobacter Species, Isolated from Mesophilic Conditions at Yellowstone National Park.</title>
        <authorList>
            <person name="Kyndt J.A."/>
            <person name="Robertson S."/>
            <person name="Shoffstall I.B."/>
            <person name="Ramaley R.F."/>
            <person name="Meyer T.E."/>
        </authorList>
    </citation>
    <scope>NUCLEOTIDE SEQUENCE [LARGE SCALE GENOMIC DNA]</scope>
    <source>
        <strain evidence="1 2">M37P</strain>
    </source>
</reference>
<protein>
    <submittedName>
        <fullName evidence="1">Uncharacterized protein</fullName>
    </submittedName>
</protein>
<sequence>MAGRIPSEGVLIRAENGDVIRYDETGLVLRLSDRVIADIAARLDLPGPAAPVEAPPLPDLPEDIDLWAPRREGDWVVFQANLPGADGPRGYRRHVSGGAIIAEARGSLLAILGIGGARAGLGSPGPARFPWHVLAPADDIGAVGMGGAGEAVATDALEPLRELTVEALIADEILARRRAGSRSLPLVMVRTETDMAASAHDLGSGLAVANLDRACANLVAAAGRLGVGARVLAVVLDYTLEDLSGDALAYRDGMIALMERITRGMAKQGLARPVFLAAFDCGTQAVTRGPALDGQWELSWNHADHQLVFAAPSYAFRMDDTGRLTDEGRAEKALLLAEALMAVQGGGRWLCPTIQLAERAGDDIRLICEAQEGLVIDGDDPFGAGPLAGFALEGVTNGARIAGVGIDASDPKAVILTCSARPEGEVFVTYAHAASPWDGPWPANRGALRGDFGAGAVRRWALPARLRLTG</sequence>
<evidence type="ECO:0000313" key="1">
    <source>
        <dbReference type="EMBL" id="NHB76565.1"/>
    </source>
</evidence>
<comment type="caution">
    <text evidence="1">The sequence shown here is derived from an EMBL/GenBank/DDBJ whole genome shotgun (WGS) entry which is preliminary data.</text>
</comment>
<accession>A0ABX0G5P5</accession>
<evidence type="ECO:0000313" key="2">
    <source>
        <dbReference type="Proteomes" id="UP001515660"/>
    </source>
</evidence>
<dbReference type="EMBL" id="JAANHS010000004">
    <property type="protein sequence ID" value="NHB76565.1"/>
    <property type="molecule type" value="Genomic_DNA"/>
</dbReference>
<dbReference type="RefSeq" id="WP_166402602.1">
    <property type="nucleotide sequence ID" value="NZ_JAANHS010000004.1"/>
</dbReference>
<name>A0ABX0G5P5_9RHOB</name>